<name>A0A2N9ENG8_FAGSY</name>
<proteinExistence type="predicted"/>
<dbReference type="Pfam" id="PF04720">
    <property type="entry name" value="PDDEXK_6"/>
    <property type="match status" value="1"/>
</dbReference>
<sequence length="310" mass="35130">MAGVTITTRIPVAGRRDWLSDTYHEFEYFTQQPTASLSDMVFGFLEESEGLPQSVSSEEECRKIENLVEDEEKENIGNVDENKSFWENQHQLLQDTICRTTSLESRIRSATKEALIEIQTENSVCACGRPLASGCRDCLMGEVSGRLRNAGYNSAICKSKWRSSPDIPSGEHTFLDVIENTSSKKGEVRVIIELNFRAEFEMARASEDYNRLVRRLPEVFVGKVERLSSLIKILCSAAKKCMKQRKMHMGPWRKQKYMQAKWLSACKRTTSTPLLSMGYSSPLPKPRASMLTEDLLEKLSNVHSTAVEVL</sequence>
<reference evidence="1" key="1">
    <citation type="submission" date="2018-02" db="EMBL/GenBank/DDBJ databases">
        <authorList>
            <person name="Cohen D.B."/>
            <person name="Kent A.D."/>
        </authorList>
    </citation>
    <scope>NUCLEOTIDE SEQUENCE</scope>
</reference>
<dbReference type="PANTHER" id="PTHR31579">
    <property type="entry name" value="OS03G0796600 PROTEIN"/>
    <property type="match status" value="1"/>
</dbReference>
<dbReference type="AlphaFoldDB" id="A0A2N9ENG8"/>
<gene>
    <name evidence="1" type="ORF">FSB_LOCUS4205</name>
</gene>
<evidence type="ECO:0000313" key="1">
    <source>
        <dbReference type="EMBL" id="SPC76323.1"/>
    </source>
</evidence>
<dbReference type="InterPro" id="IPR006502">
    <property type="entry name" value="PDDEXK-like"/>
</dbReference>
<dbReference type="PANTHER" id="PTHR31579:SF2">
    <property type="entry name" value="DUF506 FAMILY PROTEIN"/>
    <property type="match status" value="1"/>
</dbReference>
<dbReference type="EMBL" id="OIVN01000213">
    <property type="protein sequence ID" value="SPC76323.1"/>
    <property type="molecule type" value="Genomic_DNA"/>
</dbReference>
<accession>A0A2N9ENG8</accession>
<dbReference type="NCBIfam" id="TIGR01615">
    <property type="entry name" value="A_thal_3542"/>
    <property type="match status" value="1"/>
</dbReference>
<organism evidence="1">
    <name type="scientific">Fagus sylvatica</name>
    <name type="common">Beechnut</name>
    <dbReference type="NCBI Taxonomy" id="28930"/>
    <lineage>
        <taxon>Eukaryota</taxon>
        <taxon>Viridiplantae</taxon>
        <taxon>Streptophyta</taxon>
        <taxon>Embryophyta</taxon>
        <taxon>Tracheophyta</taxon>
        <taxon>Spermatophyta</taxon>
        <taxon>Magnoliopsida</taxon>
        <taxon>eudicotyledons</taxon>
        <taxon>Gunneridae</taxon>
        <taxon>Pentapetalae</taxon>
        <taxon>rosids</taxon>
        <taxon>fabids</taxon>
        <taxon>Fagales</taxon>
        <taxon>Fagaceae</taxon>
        <taxon>Fagus</taxon>
    </lineage>
</organism>
<protein>
    <submittedName>
        <fullName evidence="1">Uncharacterized protein</fullName>
    </submittedName>
</protein>